<sequence length="184" mass="21153">MWSVSSAMWWRSRVRGAHPAPPARRSGRELRRILADLDVPQSWDRDQLVRRVSERRGRRLHVVPVPGRLVRAGHFGLWVARTDDDVVLYASETSDQHATHIICHEIAHMTLGHDRTARDDDTVDRDSLRRAVPGFDESGVRRVFGRSSYSADQEYEAELFATFVMASRRSADPEDARSRFLDTF</sequence>
<organism evidence="1 2">
    <name type="scientific">Rhodococcus triatomae</name>
    <dbReference type="NCBI Taxonomy" id="300028"/>
    <lineage>
        <taxon>Bacteria</taxon>
        <taxon>Bacillati</taxon>
        <taxon>Actinomycetota</taxon>
        <taxon>Actinomycetes</taxon>
        <taxon>Mycobacteriales</taxon>
        <taxon>Nocardiaceae</taxon>
        <taxon>Rhodococcus</taxon>
    </lineage>
</organism>
<evidence type="ECO:0000313" key="2">
    <source>
        <dbReference type="Proteomes" id="UP000183263"/>
    </source>
</evidence>
<evidence type="ECO:0008006" key="3">
    <source>
        <dbReference type="Google" id="ProtNLM"/>
    </source>
</evidence>
<reference evidence="1 2" key="1">
    <citation type="submission" date="2016-10" db="EMBL/GenBank/DDBJ databases">
        <authorList>
            <person name="de Groot N.N."/>
        </authorList>
    </citation>
    <scope>NUCLEOTIDE SEQUENCE [LARGE SCALE GENOMIC DNA]</scope>
    <source>
        <strain evidence="1 2">DSM 44892</strain>
    </source>
</reference>
<gene>
    <name evidence="1" type="ORF">SAMN05444695_113114</name>
</gene>
<dbReference type="RefSeq" id="WP_246442151.1">
    <property type="nucleotide sequence ID" value="NZ_CP048813.1"/>
</dbReference>
<accession>A0A1G8PR49</accession>
<dbReference type="Proteomes" id="UP000183263">
    <property type="component" value="Unassembled WGS sequence"/>
</dbReference>
<proteinExistence type="predicted"/>
<dbReference type="EMBL" id="FNDN01000013">
    <property type="protein sequence ID" value="SDI94994.1"/>
    <property type="molecule type" value="Genomic_DNA"/>
</dbReference>
<name>A0A1G8PR49_9NOCA</name>
<protein>
    <recommendedName>
        <fullName evidence="3">IrrE N-terminal-like domain-containing protein</fullName>
    </recommendedName>
</protein>
<evidence type="ECO:0000313" key="1">
    <source>
        <dbReference type="EMBL" id="SDI94994.1"/>
    </source>
</evidence>
<keyword evidence="2" id="KW-1185">Reference proteome</keyword>
<dbReference type="AlphaFoldDB" id="A0A1G8PR49"/>